<proteinExistence type="predicted"/>
<accession>A0ACB7S8T4</accession>
<comment type="caution">
    <text evidence="1">The sequence shown here is derived from an EMBL/GenBank/DDBJ whole genome shotgun (WGS) entry which is preliminary data.</text>
</comment>
<evidence type="ECO:0000313" key="1">
    <source>
        <dbReference type="EMBL" id="KAH6931607.1"/>
    </source>
</evidence>
<keyword evidence="2" id="KW-1185">Reference proteome</keyword>
<name>A0ACB7S8T4_HYAAI</name>
<dbReference type="EMBL" id="CM023485">
    <property type="protein sequence ID" value="KAH6931607.1"/>
    <property type="molecule type" value="Genomic_DNA"/>
</dbReference>
<gene>
    <name evidence="1" type="ORF">HPB50_025675</name>
</gene>
<reference evidence="1" key="1">
    <citation type="submission" date="2020-05" db="EMBL/GenBank/DDBJ databases">
        <title>Large-scale comparative analyses of tick genomes elucidate their genetic diversity and vector capacities.</title>
        <authorList>
            <person name="Jia N."/>
            <person name="Wang J."/>
            <person name="Shi W."/>
            <person name="Du L."/>
            <person name="Sun Y."/>
            <person name="Zhan W."/>
            <person name="Jiang J."/>
            <person name="Wang Q."/>
            <person name="Zhang B."/>
            <person name="Ji P."/>
            <person name="Sakyi L.B."/>
            <person name="Cui X."/>
            <person name="Yuan T."/>
            <person name="Jiang B."/>
            <person name="Yang W."/>
            <person name="Lam T.T.-Y."/>
            <person name="Chang Q."/>
            <person name="Ding S."/>
            <person name="Wang X."/>
            <person name="Zhu J."/>
            <person name="Ruan X."/>
            <person name="Zhao L."/>
            <person name="Wei J."/>
            <person name="Que T."/>
            <person name="Du C."/>
            <person name="Cheng J."/>
            <person name="Dai P."/>
            <person name="Han X."/>
            <person name="Huang E."/>
            <person name="Gao Y."/>
            <person name="Liu J."/>
            <person name="Shao H."/>
            <person name="Ye R."/>
            <person name="Li L."/>
            <person name="Wei W."/>
            <person name="Wang X."/>
            <person name="Wang C."/>
            <person name="Yang T."/>
            <person name="Huo Q."/>
            <person name="Li W."/>
            <person name="Guo W."/>
            <person name="Chen H."/>
            <person name="Zhou L."/>
            <person name="Ni X."/>
            <person name="Tian J."/>
            <person name="Zhou Y."/>
            <person name="Sheng Y."/>
            <person name="Liu T."/>
            <person name="Pan Y."/>
            <person name="Xia L."/>
            <person name="Li J."/>
            <person name="Zhao F."/>
            <person name="Cao W."/>
        </authorList>
    </citation>
    <scope>NUCLEOTIDE SEQUENCE</scope>
    <source>
        <strain evidence="1">Hyas-2018</strain>
    </source>
</reference>
<evidence type="ECO:0000313" key="2">
    <source>
        <dbReference type="Proteomes" id="UP000821845"/>
    </source>
</evidence>
<organism evidence="1 2">
    <name type="scientific">Hyalomma asiaticum</name>
    <name type="common">Tick</name>
    <dbReference type="NCBI Taxonomy" id="266040"/>
    <lineage>
        <taxon>Eukaryota</taxon>
        <taxon>Metazoa</taxon>
        <taxon>Ecdysozoa</taxon>
        <taxon>Arthropoda</taxon>
        <taxon>Chelicerata</taxon>
        <taxon>Arachnida</taxon>
        <taxon>Acari</taxon>
        <taxon>Parasitiformes</taxon>
        <taxon>Ixodida</taxon>
        <taxon>Ixodoidea</taxon>
        <taxon>Ixodidae</taxon>
        <taxon>Hyalomminae</taxon>
        <taxon>Hyalomma</taxon>
    </lineage>
</organism>
<dbReference type="Proteomes" id="UP000821845">
    <property type="component" value="Chromosome 5"/>
</dbReference>
<sequence length="258" mass="26906">MAAPAKPFAGRLALVTGGAGGIGEAVCRILAAEGAILIVADVQLEAAKKVADSLPGDMKHQAMYVDVGNSSSVKQLFNSIMDKFSEPLSIVVNSAGILRLAPILECTDELFDDVIKINMRGTFLVTREASRYMLHSGIPMPEGGAAIVNVASIVAKCGSPVSAAYAASKAAVVALTKSAARELASHGIRCNVVLPSHTETSLMGKVPRDRIDACLSVTPLKRLAQPREVAEAIKFFCSPIASSYVTGAALEVSGGFYM</sequence>
<protein>
    <submittedName>
        <fullName evidence="1">Uncharacterized protein</fullName>
    </submittedName>
</protein>